<accession>A0A8J4PS44</accession>
<keyword evidence="12" id="KW-1185">Reference proteome</keyword>
<evidence type="ECO:0000256" key="8">
    <source>
        <dbReference type="SAM" id="MobiDB-lite"/>
    </source>
</evidence>
<keyword evidence="4 9" id="KW-0732">Signal</keyword>
<evidence type="ECO:0000259" key="10">
    <source>
        <dbReference type="Pfam" id="PF07156"/>
    </source>
</evidence>
<protein>
    <recommendedName>
        <fullName evidence="10">Prenylcysteine lyase domain-containing protein</fullName>
    </recommendedName>
</protein>
<evidence type="ECO:0000256" key="3">
    <source>
        <dbReference type="ARBA" id="ARBA00022630"/>
    </source>
</evidence>
<evidence type="ECO:0000313" key="11">
    <source>
        <dbReference type="EMBL" id="KAF2071990.1"/>
    </source>
</evidence>
<keyword evidence="6" id="KW-0560">Oxidoreductase</keyword>
<dbReference type="PANTHER" id="PTHR15944">
    <property type="entry name" value="FARNESYLCYSTEINE LYASE"/>
    <property type="match status" value="1"/>
</dbReference>
<name>A0A8J4PS44_9MYCE</name>
<dbReference type="Pfam" id="PF13450">
    <property type="entry name" value="NAD_binding_8"/>
    <property type="match status" value="1"/>
</dbReference>
<dbReference type="GO" id="GO:0030328">
    <property type="term" value="P:prenylcysteine catabolic process"/>
    <property type="evidence" value="ECO:0007669"/>
    <property type="project" value="InterPro"/>
</dbReference>
<comment type="similarity">
    <text evidence="2">Belongs to the prenylcysteine oxidase family.</text>
</comment>
<dbReference type="OrthoDB" id="437369at2759"/>
<dbReference type="InterPro" id="IPR036188">
    <property type="entry name" value="FAD/NAD-bd_sf"/>
</dbReference>
<dbReference type="AlphaFoldDB" id="A0A8J4PS44"/>
<feature type="compositionally biased region" description="Basic and acidic residues" evidence="8">
    <location>
        <begin position="34"/>
        <end position="66"/>
    </location>
</feature>
<evidence type="ECO:0000256" key="2">
    <source>
        <dbReference type="ARBA" id="ARBA00009967"/>
    </source>
</evidence>
<dbReference type="GO" id="GO:0030327">
    <property type="term" value="P:prenylated protein catabolic process"/>
    <property type="evidence" value="ECO:0007669"/>
    <property type="project" value="TreeGrafter"/>
</dbReference>
<feature type="chain" id="PRO_5035144820" description="Prenylcysteine lyase domain-containing protein" evidence="9">
    <location>
        <begin position="22"/>
        <end position="519"/>
    </location>
</feature>
<organism evidence="11 12">
    <name type="scientific">Polysphondylium violaceum</name>
    <dbReference type="NCBI Taxonomy" id="133409"/>
    <lineage>
        <taxon>Eukaryota</taxon>
        <taxon>Amoebozoa</taxon>
        <taxon>Evosea</taxon>
        <taxon>Eumycetozoa</taxon>
        <taxon>Dictyostelia</taxon>
        <taxon>Dictyosteliales</taxon>
        <taxon>Dictyosteliaceae</taxon>
        <taxon>Polysphondylium</taxon>
    </lineage>
</organism>
<gene>
    <name evidence="11" type="ORF">CYY_006703</name>
</gene>
<evidence type="ECO:0000313" key="12">
    <source>
        <dbReference type="Proteomes" id="UP000695562"/>
    </source>
</evidence>
<feature type="signal peptide" evidence="9">
    <location>
        <begin position="1"/>
        <end position="21"/>
    </location>
</feature>
<dbReference type="Proteomes" id="UP000695562">
    <property type="component" value="Unassembled WGS sequence"/>
</dbReference>
<evidence type="ECO:0000256" key="9">
    <source>
        <dbReference type="SAM" id="SignalP"/>
    </source>
</evidence>
<dbReference type="SUPFAM" id="SSF51905">
    <property type="entry name" value="FAD/NAD(P)-binding domain"/>
    <property type="match status" value="1"/>
</dbReference>
<proteinExistence type="inferred from homology"/>
<keyword evidence="3" id="KW-0285">Flavoprotein</keyword>
<reference evidence="11" key="1">
    <citation type="submission" date="2020-01" db="EMBL/GenBank/DDBJ databases">
        <title>Development of genomics and gene disruption for Polysphondylium violaceum indicates a role for the polyketide synthase stlB in stalk morphogenesis.</title>
        <authorList>
            <person name="Narita B."/>
            <person name="Kawabe Y."/>
            <person name="Kin K."/>
            <person name="Saito T."/>
            <person name="Gibbs R."/>
            <person name="Kuspa A."/>
            <person name="Muzny D."/>
            <person name="Queller D."/>
            <person name="Richards S."/>
            <person name="Strassman J."/>
            <person name="Sucgang R."/>
            <person name="Worley K."/>
            <person name="Schaap P."/>
        </authorList>
    </citation>
    <scope>NUCLEOTIDE SEQUENCE</scope>
    <source>
        <strain evidence="11">QSvi11</strain>
    </source>
</reference>
<dbReference type="PANTHER" id="PTHR15944:SF0">
    <property type="entry name" value="PRENYLCYSTEINE LYASE DOMAIN-CONTAINING PROTEIN"/>
    <property type="match status" value="1"/>
</dbReference>
<dbReference type="InterPro" id="IPR017046">
    <property type="entry name" value="Prenylcysteine_Oxase1"/>
</dbReference>
<keyword evidence="7" id="KW-0325">Glycoprotein</keyword>
<comment type="caution">
    <text evidence="11">The sequence shown here is derived from an EMBL/GenBank/DDBJ whole genome shotgun (WGS) entry which is preliminary data.</text>
</comment>
<dbReference type="Pfam" id="PF07156">
    <property type="entry name" value="Prenylcys_lyase"/>
    <property type="match status" value="1"/>
</dbReference>
<dbReference type="EMBL" id="AJWJ01000320">
    <property type="protein sequence ID" value="KAF2071990.1"/>
    <property type="molecule type" value="Genomic_DNA"/>
</dbReference>
<evidence type="ECO:0000256" key="6">
    <source>
        <dbReference type="ARBA" id="ARBA00023002"/>
    </source>
</evidence>
<keyword evidence="5" id="KW-0274">FAD</keyword>
<feature type="region of interest" description="Disordered" evidence="8">
    <location>
        <begin position="29"/>
        <end position="66"/>
    </location>
</feature>
<sequence length="519" mass="58930">MNKYIFVLIALGLLFNAVCWSHDVEKGSAASQFKDPDNHDDHAKYPHHHHNDDQNNHAHNHEDGKQVRPHPIKIAIVGAGIGGTSCAYYINKILSNSSSSIIPEITIYEKEKVGGRARIVDIEGKHAELGGSIIHPLNENMLNMIKDVGLETVRDEAMSDNYYSFWDGNQVTFSESPYPFVDIIKMLVNYYWDPIRFKNSRNEIVGKFLENYKRVEPFHSVNEFYQQLGLQNTTNQTAADYFFNEVGISKDFVEKVLSTAIRVNYNQHYDEISAFAAYIGLVGTEDGLFAIKGGNYQLPKALIKKSNSKLVTSQVKEIEKIIDANEKTLYKIKTSQDKEGVLYDIVIIATPLELSDGIKLKGLNSKEKIIKRDFRKVHVYLMAADSLNPTFFGLPSTHPPPANIITTHNKSLPFVSVCKNTRGKISDNRTVYKIFAHKELPQSYLDDMFKNHTKLVYHIWSAYPVLKPTNDYPPIQLDENLYYLNAFEQSISTMETETIASKNIAKLIAKSLKRPYGLL</sequence>
<dbReference type="Gene3D" id="3.50.50.60">
    <property type="entry name" value="FAD/NAD(P)-binding domain"/>
    <property type="match status" value="1"/>
</dbReference>
<feature type="domain" description="Prenylcysteine lyase" evidence="10">
    <location>
        <begin position="173"/>
        <end position="513"/>
    </location>
</feature>
<dbReference type="InterPro" id="IPR010795">
    <property type="entry name" value="Prenylcys_lyase"/>
</dbReference>
<evidence type="ECO:0000256" key="1">
    <source>
        <dbReference type="ARBA" id="ARBA00001974"/>
    </source>
</evidence>
<dbReference type="GO" id="GO:0001735">
    <property type="term" value="F:prenylcysteine oxidase activity"/>
    <property type="evidence" value="ECO:0007669"/>
    <property type="project" value="InterPro"/>
</dbReference>
<comment type="cofactor">
    <cofactor evidence="1">
        <name>FAD</name>
        <dbReference type="ChEBI" id="CHEBI:57692"/>
    </cofactor>
</comment>
<evidence type="ECO:0000256" key="7">
    <source>
        <dbReference type="ARBA" id="ARBA00023180"/>
    </source>
</evidence>
<evidence type="ECO:0000256" key="4">
    <source>
        <dbReference type="ARBA" id="ARBA00022729"/>
    </source>
</evidence>
<evidence type="ECO:0000256" key="5">
    <source>
        <dbReference type="ARBA" id="ARBA00022827"/>
    </source>
</evidence>